<proteinExistence type="predicted"/>
<dbReference type="EMBL" id="QYBA01000069">
    <property type="protein sequence ID" value="TKY92153.1"/>
    <property type="molecule type" value="Genomic_DNA"/>
</dbReference>
<name>A0AC61SBT4_9EURY</name>
<keyword evidence="1" id="KW-0808">Transferase</keyword>
<keyword evidence="1" id="KW-0489">Methyltransferase</keyword>
<accession>A0AC61SBT4</accession>
<protein>
    <submittedName>
        <fullName evidence="1">Cobalt-factor II C(20)-methyltransferase</fullName>
        <ecNumber evidence="1">2.1.1.151</ecNumber>
    </submittedName>
</protein>
<evidence type="ECO:0000313" key="2">
    <source>
        <dbReference type="Proteomes" id="UP000315423"/>
    </source>
</evidence>
<comment type="caution">
    <text evidence="1">The sequence shown here is derived from an EMBL/GenBank/DDBJ whole genome shotgun (WGS) entry which is preliminary data.</text>
</comment>
<dbReference type="EC" id="2.1.1.151" evidence="1"/>
<organism evidence="1 2">
    <name type="scientific">Candidatus Methanomarinus sp</name>
    <dbReference type="NCBI Taxonomy" id="3386244"/>
    <lineage>
        <taxon>Archaea</taxon>
        <taxon>Methanobacteriati</taxon>
        <taxon>Methanobacteriota</taxon>
        <taxon>Stenosarchaea group</taxon>
        <taxon>Methanomicrobia</taxon>
        <taxon>Methanosarcinales</taxon>
        <taxon>ANME-2 cluster</taxon>
        <taxon>Candidatus Methanocomedenaceae</taxon>
        <taxon>Candidatus Methanomarinus</taxon>
    </lineage>
</organism>
<evidence type="ECO:0000313" key="1">
    <source>
        <dbReference type="EMBL" id="TKY92153.1"/>
    </source>
</evidence>
<dbReference type="Proteomes" id="UP000315423">
    <property type="component" value="Unassembled WGS sequence"/>
</dbReference>
<sequence length="205" mass="23036">MLIGVGLGPGDPGLLTLQAVDILQRANKVFVPGRLAQELAEPYSQPHMLEFPMTKDQAVLQSHWDKNADTVAGPARDGLVAFCLIGDPNFFSTFTHLRRIIQQRHPDISISTIPGISSITAFASRADIMMDTSFEVSDGSPITDRIILKARRPREIINSLRLKGFEEFILTQRLFSDTEEIIKDPEEMPYKGDYFSLILARKHRE</sequence>
<gene>
    <name evidence="1" type="ORF">C5S46_02130</name>
</gene>
<reference evidence="1" key="1">
    <citation type="submission" date="2018-09" db="EMBL/GenBank/DDBJ databases">
        <title>A genomic encyclopedia of anaerobic methanotrophic archaea.</title>
        <authorList>
            <person name="Skennerton C.T."/>
            <person name="Chadwick G.L."/>
            <person name="Laso-Perez R."/>
            <person name="Leu A.O."/>
            <person name="Speth D.R."/>
            <person name="Yu H."/>
            <person name="Morgan-Lang C."/>
            <person name="Hatzenpichler R."/>
            <person name="Goudeau D."/>
            <person name="Malmstrom R."/>
            <person name="Woyke T."/>
            <person name="Hallam S."/>
            <person name="Tyson G.W."/>
            <person name="Wegener G."/>
            <person name="Boetius A."/>
            <person name="Orphan V.J."/>
        </authorList>
    </citation>
    <scope>NUCLEOTIDE SEQUENCE</scope>
    <source>
        <strain evidence="1">CONS3730D10UFb2</strain>
    </source>
</reference>